<dbReference type="EMBL" id="LMAZ01000001">
    <property type="protein sequence ID" value="RGP56572.1"/>
    <property type="molecule type" value="Genomic_DNA"/>
</dbReference>
<evidence type="ECO:0000313" key="3">
    <source>
        <dbReference type="Proteomes" id="UP000265411"/>
    </source>
</evidence>
<keyword evidence="3" id="KW-1185">Reference proteome</keyword>
<proteinExistence type="predicted"/>
<evidence type="ECO:0000313" key="2">
    <source>
        <dbReference type="EMBL" id="RGP56572.1"/>
    </source>
</evidence>
<keyword evidence="1" id="KW-0472">Membrane</keyword>
<reference evidence="2 3" key="1">
    <citation type="journal article" date="2018" name="Syst. Appl. Microbiol.">
        <title>Pseudomonas gallaeciensis sp. nov., isolated from crude-oil-contaminated intertidal sand samples after the Prestige oil spill.</title>
        <authorList>
            <person name="Mulet M."/>
            <person name="Sanchez D."/>
            <person name="Rodriguez A.C."/>
            <person name="Nogales B."/>
            <person name="Bosch R."/>
            <person name="Busquets A."/>
            <person name="Gomila M."/>
            <person name="Lalucat J."/>
            <person name="Garcia-Valdes E."/>
        </authorList>
    </citation>
    <scope>NUCLEOTIDE SEQUENCE [LARGE SCALE GENOMIC DNA]</scope>
    <source>
        <strain evidence="2 3">V113</strain>
    </source>
</reference>
<protein>
    <recommendedName>
        <fullName evidence="4">Major facilitator superfamily (MFS) profile domain-containing protein</fullName>
    </recommendedName>
</protein>
<dbReference type="Proteomes" id="UP000265411">
    <property type="component" value="Unassembled WGS sequence"/>
</dbReference>
<feature type="transmembrane region" description="Helical" evidence="1">
    <location>
        <begin position="7"/>
        <end position="28"/>
    </location>
</feature>
<keyword evidence="1" id="KW-1133">Transmembrane helix</keyword>
<sequence length="109" mass="10998">MEELKHSGLGIAATVIGGASTVLIFMLFMVAGVMELSTPGGVDEESTAALLVGLCLILLVGALAVGLGLGIAGLCQRGRNKLFPILGTVFSSLTLIGAILLVLVGMAME</sequence>
<dbReference type="AlphaFoldDB" id="A0A395R9T0"/>
<dbReference type="RefSeq" id="WP_118129449.1">
    <property type="nucleotide sequence ID" value="NZ_LMAZ01000001.1"/>
</dbReference>
<evidence type="ECO:0008006" key="4">
    <source>
        <dbReference type="Google" id="ProtNLM"/>
    </source>
</evidence>
<evidence type="ECO:0000256" key="1">
    <source>
        <dbReference type="SAM" id="Phobius"/>
    </source>
</evidence>
<organism evidence="2 3">
    <name type="scientific">Pseudomonas abyssi</name>
    <dbReference type="NCBI Taxonomy" id="170540"/>
    <lineage>
        <taxon>Bacteria</taxon>
        <taxon>Pseudomonadati</taxon>
        <taxon>Pseudomonadota</taxon>
        <taxon>Gammaproteobacteria</taxon>
        <taxon>Pseudomonadales</taxon>
        <taxon>Pseudomonadaceae</taxon>
        <taxon>Pseudomonas</taxon>
    </lineage>
</organism>
<feature type="transmembrane region" description="Helical" evidence="1">
    <location>
        <begin position="48"/>
        <end position="75"/>
    </location>
</feature>
<feature type="transmembrane region" description="Helical" evidence="1">
    <location>
        <begin position="82"/>
        <end position="108"/>
    </location>
</feature>
<name>A0A395R9T0_9PSED</name>
<dbReference type="OrthoDB" id="7029557at2"/>
<keyword evidence="1" id="KW-0812">Transmembrane</keyword>
<comment type="caution">
    <text evidence="2">The sequence shown here is derived from an EMBL/GenBank/DDBJ whole genome shotgun (WGS) entry which is preliminary data.</text>
</comment>
<accession>A0A395R9T0</accession>
<gene>
    <name evidence="2" type="ORF">ASB58_04190</name>
</gene>